<evidence type="ECO:0000259" key="2">
    <source>
        <dbReference type="Pfam" id="PF00561"/>
    </source>
</evidence>
<dbReference type="InterPro" id="IPR000073">
    <property type="entry name" value="AB_hydrolase_1"/>
</dbReference>
<dbReference type="OrthoDB" id="9780765at2"/>
<dbReference type="AlphaFoldDB" id="A0A160FQ65"/>
<accession>A0A160FQ65</accession>
<sequence>MTRLGIDTLKHAVGYGSVHDVPKLPLGFTDVFESYFVPANGLNLHAVIGGKGAPLLLLAGWPQNWFAWRYMMLPLAQSFTVIAVDPRGVGLSDKPTSGYDSRTLSADMFALMDTLGYEHFAMAGHDIGMWTGFAMAADQPGRIERIALGEAIIPGVSDSPPLLSDDRWLSDLLWHFNFNRAREVNERLVEGREEIYFGHQFASKAGSPNAVPAYAQSFYIEQLKRDSQALRASFDYYRAIDESIPQNRERLTRGKLTLPVLAFAGELCCGGLVEAELRTVAEDVQSAIIAGAGHYPAEEKPEATLKSLQDFFAPYGDSYI</sequence>
<feature type="domain" description="AB hydrolase-1" evidence="2">
    <location>
        <begin position="54"/>
        <end position="265"/>
    </location>
</feature>
<dbReference type="KEGG" id="buz:AYM40_21575"/>
<keyword evidence="1 3" id="KW-0378">Hydrolase</keyword>
<dbReference type="RefSeq" id="WP_063498318.1">
    <property type="nucleotide sequence ID" value="NZ_CP014579.1"/>
</dbReference>
<name>A0A160FQ65_9BURK</name>
<gene>
    <name evidence="3" type="ORF">AYM40_21575</name>
</gene>
<dbReference type="InterPro" id="IPR000639">
    <property type="entry name" value="Epox_hydrolase-like"/>
</dbReference>
<dbReference type="PANTHER" id="PTHR43329">
    <property type="entry name" value="EPOXIDE HYDROLASE"/>
    <property type="match status" value="1"/>
</dbReference>
<protein>
    <submittedName>
        <fullName evidence="3">Hydrolase</fullName>
    </submittedName>
</protein>
<evidence type="ECO:0000256" key="1">
    <source>
        <dbReference type="ARBA" id="ARBA00022801"/>
    </source>
</evidence>
<dbReference type="Proteomes" id="UP000076852">
    <property type="component" value="Chromosome 2"/>
</dbReference>
<evidence type="ECO:0000313" key="3">
    <source>
        <dbReference type="EMBL" id="ANB75020.1"/>
    </source>
</evidence>
<keyword evidence="4" id="KW-1185">Reference proteome</keyword>
<evidence type="ECO:0000313" key="4">
    <source>
        <dbReference type="Proteomes" id="UP000076852"/>
    </source>
</evidence>
<dbReference type="GO" id="GO:0016787">
    <property type="term" value="F:hydrolase activity"/>
    <property type="evidence" value="ECO:0007669"/>
    <property type="project" value="UniProtKB-KW"/>
</dbReference>
<dbReference type="Pfam" id="PF00561">
    <property type="entry name" value="Abhydrolase_1"/>
    <property type="match status" value="1"/>
</dbReference>
<organism evidence="3 4">
    <name type="scientific">Paraburkholderia phytofirmans OLGA172</name>
    <dbReference type="NCBI Taxonomy" id="1417228"/>
    <lineage>
        <taxon>Bacteria</taxon>
        <taxon>Pseudomonadati</taxon>
        <taxon>Pseudomonadota</taxon>
        <taxon>Betaproteobacteria</taxon>
        <taxon>Burkholderiales</taxon>
        <taxon>Burkholderiaceae</taxon>
        <taxon>Paraburkholderia</taxon>
    </lineage>
</organism>
<dbReference type="EMBL" id="CP014579">
    <property type="protein sequence ID" value="ANB75020.1"/>
    <property type="molecule type" value="Genomic_DNA"/>
</dbReference>
<proteinExistence type="predicted"/>
<dbReference type="SUPFAM" id="SSF53474">
    <property type="entry name" value="alpha/beta-Hydrolases"/>
    <property type="match status" value="1"/>
</dbReference>
<dbReference type="PRINTS" id="PR00412">
    <property type="entry name" value="EPOXHYDRLASE"/>
</dbReference>
<dbReference type="STRING" id="1804984.AYM40_21575"/>
<reference evidence="3 4" key="1">
    <citation type="journal article" date="2016" name="Gene">
        <title>PacBio SMRT assembly of a complex multi-replicon genome reveals chlorocatechol degradative operon in a region of genome plasticity.</title>
        <authorList>
            <person name="Ricker N."/>
            <person name="Shen S.Y."/>
            <person name="Goordial J."/>
            <person name="Jin S."/>
            <person name="Fulthorpe R.R."/>
        </authorList>
    </citation>
    <scope>NUCLEOTIDE SEQUENCE [LARGE SCALE GENOMIC DNA]</scope>
    <source>
        <strain evidence="3 4">OLGA172</strain>
    </source>
</reference>
<dbReference type="InterPro" id="IPR029058">
    <property type="entry name" value="AB_hydrolase_fold"/>
</dbReference>
<dbReference type="Gene3D" id="3.40.50.1820">
    <property type="entry name" value="alpha/beta hydrolase"/>
    <property type="match status" value="1"/>
</dbReference>